<evidence type="ECO:0000313" key="2">
    <source>
        <dbReference type="EMBL" id="PAY22934.1"/>
    </source>
</evidence>
<evidence type="ECO:0000313" key="3">
    <source>
        <dbReference type="Proteomes" id="UP000218810"/>
    </source>
</evidence>
<dbReference type="OrthoDB" id="122286at2"/>
<dbReference type="Pfam" id="PF03551">
    <property type="entry name" value="PadR"/>
    <property type="match status" value="1"/>
</dbReference>
<protein>
    <submittedName>
        <fullName evidence="2">PadR family transcriptional regulator</fullName>
    </submittedName>
</protein>
<dbReference type="InterPro" id="IPR052509">
    <property type="entry name" value="Metal_resp_DNA-bind_regulator"/>
</dbReference>
<dbReference type="Gene3D" id="1.10.10.10">
    <property type="entry name" value="Winged helix-like DNA-binding domain superfamily/Winged helix DNA-binding domain"/>
    <property type="match status" value="1"/>
</dbReference>
<dbReference type="InterPro" id="IPR011991">
    <property type="entry name" value="ArsR-like_HTH"/>
</dbReference>
<dbReference type="Proteomes" id="UP000218810">
    <property type="component" value="Unassembled WGS sequence"/>
</dbReference>
<dbReference type="PANTHER" id="PTHR33169">
    <property type="entry name" value="PADR-FAMILY TRANSCRIPTIONAL REGULATOR"/>
    <property type="match status" value="1"/>
</dbReference>
<keyword evidence="3" id="KW-1185">Reference proteome</keyword>
<dbReference type="InterPro" id="IPR036390">
    <property type="entry name" value="WH_DNA-bd_sf"/>
</dbReference>
<dbReference type="CDD" id="cd00090">
    <property type="entry name" value="HTH_ARSR"/>
    <property type="match status" value="1"/>
</dbReference>
<reference evidence="3" key="1">
    <citation type="submission" date="2017-09" db="EMBL/GenBank/DDBJ databases">
        <authorList>
            <person name="Zhang Y."/>
            <person name="Huang X."/>
            <person name="Liu J."/>
            <person name="Lu L."/>
            <person name="Peng K."/>
        </authorList>
    </citation>
    <scope>NUCLEOTIDE SEQUENCE [LARGE SCALE GENOMIC DNA]</scope>
    <source>
        <strain evidence="3">S-XJ-1</strain>
    </source>
</reference>
<feature type="domain" description="Transcription regulator PadR N-terminal" evidence="1">
    <location>
        <begin position="22"/>
        <end position="92"/>
    </location>
</feature>
<evidence type="ECO:0000259" key="1">
    <source>
        <dbReference type="Pfam" id="PF03551"/>
    </source>
</evidence>
<dbReference type="InterPro" id="IPR005149">
    <property type="entry name" value="Tscrpt_reg_PadR_N"/>
</dbReference>
<gene>
    <name evidence="2" type="ORF">CEY15_11485</name>
</gene>
<comment type="caution">
    <text evidence="2">The sequence shown here is derived from an EMBL/GenBank/DDBJ whole genome shotgun (WGS) entry which is preliminary data.</text>
</comment>
<dbReference type="PANTHER" id="PTHR33169:SF14">
    <property type="entry name" value="TRANSCRIPTIONAL REGULATOR RV3488"/>
    <property type="match status" value="1"/>
</dbReference>
<accession>A0A2A2WPN8</accession>
<organism evidence="2 3">
    <name type="scientific">Dietzia natronolimnaea</name>
    <dbReference type="NCBI Taxonomy" id="161920"/>
    <lineage>
        <taxon>Bacteria</taxon>
        <taxon>Bacillati</taxon>
        <taxon>Actinomycetota</taxon>
        <taxon>Actinomycetes</taxon>
        <taxon>Mycobacteriales</taxon>
        <taxon>Dietziaceae</taxon>
        <taxon>Dietzia</taxon>
    </lineage>
</organism>
<dbReference type="SUPFAM" id="SSF46785">
    <property type="entry name" value="Winged helix' DNA-binding domain"/>
    <property type="match status" value="1"/>
</dbReference>
<dbReference type="AlphaFoldDB" id="A0A2A2WPN8"/>
<dbReference type="RefSeq" id="WP_095718561.1">
    <property type="nucleotide sequence ID" value="NZ_NTGA01000019.1"/>
</dbReference>
<dbReference type="InterPro" id="IPR036388">
    <property type="entry name" value="WH-like_DNA-bd_sf"/>
</dbReference>
<name>A0A2A2WPN8_9ACTN</name>
<dbReference type="EMBL" id="NTGA01000019">
    <property type="protein sequence ID" value="PAY22934.1"/>
    <property type="molecule type" value="Genomic_DNA"/>
</dbReference>
<proteinExistence type="predicted"/>
<sequence>MEPGRAKKSMSELRRGTVSFCVLALLDERERYAVELVSDLAGSEALAASQGTIYPLLSRLREDGLVATTWRESRSGPPRRYYRLTDDGRRSLGVFRHEWEHFRDAVDRLLQKGHDDDD</sequence>